<name>A0A9P1E8X1_CUSEU</name>
<dbReference type="AlphaFoldDB" id="A0A9P1E8X1"/>
<proteinExistence type="predicted"/>
<keyword evidence="3" id="KW-1185">Reference proteome</keyword>
<feature type="transmembrane region" description="Helical" evidence="1">
    <location>
        <begin position="181"/>
        <end position="199"/>
    </location>
</feature>
<keyword evidence="1" id="KW-1133">Transmembrane helix</keyword>
<evidence type="ECO:0000313" key="3">
    <source>
        <dbReference type="Proteomes" id="UP001152484"/>
    </source>
</evidence>
<evidence type="ECO:0000256" key="1">
    <source>
        <dbReference type="SAM" id="Phobius"/>
    </source>
</evidence>
<dbReference type="Proteomes" id="UP001152484">
    <property type="component" value="Unassembled WGS sequence"/>
</dbReference>
<dbReference type="PANTHER" id="PTHR34835">
    <property type="entry name" value="OS07G0283600 PROTEIN-RELATED"/>
    <property type="match status" value="1"/>
</dbReference>
<dbReference type="PANTHER" id="PTHR34835:SF90">
    <property type="entry name" value="AMINOTRANSFERASE-LIKE PLANT MOBILE DOMAIN-CONTAINING PROTEIN"/>
    <property type="match status" value="1"/>
</dbReference>
<dbReference type="EMBL" id="CAMAPE010000019">
    <property type="protein sequence ID" value="CAH9086996.1"/>
    <property type="molecule type" value="Genomic_DNA"/>
</dbReference>
<comment type="caution">
    <text evidence="2">The sequence shown here is derived from an EMBL/GenBank/DDBJ whole genome shotgun (WGS) entry which is preliminary data.</text>
</comment>
<keyword evidence="1" id="KW-0812">Transmembrane</keyword>
<reference evidence="2" key="1">
    <citation type="submission" date="2022-07" db="EMBL/GenBank/DDBJ databases">
        <authorList>
            <person name="Macas J."/>
            <person name="Novak P."/>
            <person name="Neumann P."/>
        </authorList>
    </citation>
    <scope>NUCLEOTIDE SEQUENCE</scope>
</reference>
<protein>
    <recommendedName>
        <fullName evidence="4">Aminotransferase-like plant mobile domain-containing protein</fullName>
    </recommendedName>
</protein>
<gene>
    <name evidence="2" type="ORF">CEURO_LOCUS9868</name>
</gene>
<sequence>MIQFTEQQKNEVEKFGFGSLLSLNIPEMPSKLAYWVVRSFDPKNCKLTGCDDILQVKGEDVQLVLGFPRGSKSIVKKNMLAKCAVLHEWRALFPKNENQITPTEVCKAMLECTQGGIWFIRHFLLLLISVVIDSYQNGYVNHQILNNLETIEGIKELNWCEYVMSTLIENRKAWENKKFRIFIGLILILMVFYVGRVVLYKRTSPRTVLAVIWWTTTLLRGRETWDEGCIFCKDLKE</sequence>
<keyword evidence="1" id="KW-0472">Membrane</keyword>
<organism evidence="2 3">
    <name type="scientific">Cuscuta europaea</name>
    <name type="common">European dodder</name>
    <dbReference type="NCBI Taxonomy" id="41803"/>
    <lineage>
        <taxon>Eukaryota</taxon>
        <taxon>Viridiplantae</taxon>
        <taxon>Streptophyta</taxon>
        <taxon>Embryophyta</taxon>
        <taxon>Tracheophyta</taxon>
        <taxon>Spermatophyta</taxon>
        <taxon>Magnoliopsida</taxon>
        <taxon>eudicotyledons</taxon>
        <taxon>Gunneridae</taxon>
        <taxon>Pentapetalae</taxon>
        <taxon>asterids</taxon>
        <taxon>lamiids</taxon>
        <taxon>Solanales</taxon>
        <taxon>Convolvulaceae</taxon>
        <taxon>Cuscuteae</taxon>
        <taxon>Cuscuta</taxon>
        <taxon>Cuscuta subgen. Cuscuta</taxon>
    </lineage>
</organism>
<accession>A0A9P1E8X1</accession>
<evidence type="ECO:0000313" key="2">
    <source>
        <dbReference type="EMBL" id="CAH9086996.1"/>
    </source>
</evidence>
<dbReference type="OrthoDB" id="1305300at2759"/>
<evidence type="ECO:0008006" key="4">
    <source>
        <dbReference type="Google" id="ProtNLM"/>
    </source>
</evidence>